<name>A0A494W3T5_9SPHI</name>
<proteinExistence type="predicted"/>
<organism evidence="1 2">
    <name type="scientific">Mucilaginibacter celer</name>
    <dbReference type="NCBI Taxonomy" id="2305508"/>
    <lineage>
        <taxon>Bacteria</taxon>
        <taxon>Pseudomonadati</taxon>
        <taxon>Bacteroidota</taxon>
        <taxon>Sphingobacteriia</taxon>
        <taxon>Sphingobacteriales</taxon>
        <taxon>Sphingobacteriaceae</taxon>
        <taxon>Mucilaginibacter</taxon>
    </lineage>
</organism>
<dbReference type="EMBL" id="CP032869">
    <property type="protein sequence ID" value="AYL98218.1"/>
    <property type="molecule type" value="Genomic_DNA"/>
</dbReference>
<evidence type="ECO:0000313" key="1">
    <source>
        <dbReference type="EMBL" id="AYL98218.1"/>
    </source>
</evidence>
<evidence type="ECO:0000313" key="2">
    <source>
        <dbReference type="Proteomes" id="UP000270046"/>
    </source>
</evidence>
<reference evidence="1 2" key="1">
    <citation type="submission" date="2018-10" db="EMBL/GenBank/DDBJ databases">
        <title>Genome sequencing of Mucilaginibacter sp. HYN0043.</title>
        <authorList>
            <person name="Kim M."/>
            <person name="Yi H."/>
        </authorList>
    </citation>
    <scope>NUCLEOTIDE SEQUENCE [LARGE SCALE GENOMIC DNA]</scope>
    <source>
        <strain evidence="1 2">HYN0043</strain>
    </source>
</reference>
<dbReference type="AlphaFoldDB" id="A0A494W3T5"/>
<dbReference type="Proteomes" id="UP000270046">
    <property type="component" value="Chromosome"/>
</dbReference>
<dbReference type="KEGG" id="muh:HYN43_024335"/>
<accession>A0A494W3T5</accession>
<gene>
    <name evidence="1" type="ORF">HYN43_024335</name>
</gene>
<keyword evidence="2" id="KW-1185">Reference proteome</keyword>
<sequence>MSYEHALKSFETQSVLIFMVSSFVRGLDLLYLHKIPTNLHPSLRGTKQSRTIQGGPACVRLLRSSQ</sequence>
<protein>
    <submittedName>
        <fullName evidence="1">Uncharacterized protein</fullName>
    </submittedName>
</protein>